<feature type="domain" description="DUF6362" evidence="1">
    <location>
        <begin position="23"/>
        <end position="120"/>
    </location>
</feature>
<dbReference type="InterPro" id="IPR045942">
    <property type="entry name" value="DUF6362"/>
</dbReference>
<reference evidence="2" key="1">
    <citation type="submission" date="2015-04" db="EMBL/GenBank/DDBJ databases">
        <authorList>
            <person name="Syromyatnikov M.Y."/>
            <person name="Popov V.N."/>
        </authorList>
    </citation>
    <scope>NUCLEOTIDE SEQUENCE</scope>
    <source>
        <strain evidence="2">MO-1</strain>
    </source>
</reference>
<name>A0A1S7LIY9_MAGMO</name>
<gene>
    <name evidence="2" type="ORF">MAGMO_1882</name>
</gene>
<sequence>MPKDKWDAPAVAKRLEEAARTLKRLPETACPQGHSSSWPPFLREYWEAYGMHNAEVRLGQPSPKAIDRMDEALNWLRWLNADQSRLVWLRAEKVRWKLIMAQLGVCRETARQRYLIAMATLSAKLNQQKNA</sequence>
<dbReference type="EMBL" id="LO017727">
    <property type="protein sequence ID" value="CRH06057.1"/>
    <property type="molecule type" value="Genomic_DNA"/>
</dbReference>
<protein>
    <recommendedName>
        <fullName evidence="1">DUF6362 domain-containing protein</fullName>
    </recommendedName>
</protein>
<dbReference type="Pfam" id="PF19889">
    <property type="entry name" value="DUF6362"/>
    <property type="match status" value="1"/>
</dbReference>
<dbReference type="AlphaFoldDB" id="A0A1S7LIY9"/>
<evidence type="ECO:0000313" key="2">
    <source>
        <dbReference type="EMBL" id="CRH06057.1"/>
    </source>
</evidence>
<proteinExistence type="predicted"/>
<evidence type="ECO:0000259" key="1">
    <source>
        <dbReference type="Pfam" id="PF19889"/>
    </source>
</evidence>
<accession>A0A1S7LIY9</accession>
<organism evidence="2">
    <name type="scientific">Magnetococcus massalia (strain MO-1)</name>
    <dbReference type="NCBI Taxonomy" id="451514"/>
    <lineage>
        <taxon>Bacteria</taxon>
        <taxon>Pseudomonadati</taxon>
        <taxon>Pseudomonadota</taxon>
        <taxon>Magnetococcia</taxon>
        <taxon>Magnetococcales</taxon>
        <taxon>Magnetococcaceae</taxon>
        <taxon>Magnetococcus</taxon>
    </lineage>
</organism>